<dbReference type="AlphaFoldDB" id="A0A6A5C5V5"/>
<evidence type="ECO:0000259" key="17">
    <source>
        <dbReference type="Pfam" id="PF00122"/>
    </source>
</evidence>
<dbReference type="InterPro" id="IPR023214">
    <property type="entry name" value="HAD_sf"/>
</dbReference>
<dbReference type="EC" id="7.2.2.10" evidence="15"/>
<evidence type="ECO:0000256" key="4">
    <source>
        <dbReference type="ARBA" id="ARBA00022692"/>
    </source>
</evidence>
<dbReference type="InterPro" id="IPR036412">
    <property type="entry name" value="HAD-like_sf"/>
</dbReference>
<evidence type="ECO:0000256" key="6">
    <source>
        <dbReference type="ARBA" id="ARBA00022741"/>
    </source>
</evidence>
<feature type="transmembrane region" description="Helical" evidence="15">
    <location>
        <begin position="380"/>
        <end position="406"/>
    </location>
</feature>
<keyword evidence="7 15" id="KW-0106">Calcium</keyword>
<dbReference type="GO" id="GO:0012505">
    <property type="term" value="C:endomembrane system"/>
    <property type="evidence" value="ECO:0007669"/>
    <property type="project" value="UniProtKB-SubCell"/>
</dbReference>
<dbReference type="Pfam" id="PF00122">
    <property type="entry name" value="E1-E2_ATPase"/>
    <property type="match status" value="1"/>
</dbReference>
<name>A0A6A5C5V5_NAEFO</name>
<comment type="function">
    <text evidence="15">Catalyzes the hydrolysis of ATP coupled with the transport of calcium.</text>
</comment>
<dbReference type="InterPro" id="IPR001757">
    <property type="entry name" value="P_typ_ATPase"/>
</dbReference>
<comment type="caution">
    <text evidence="15">Lacks conserved residue(s) required for the propagation of feature annotation.</text>
</comment>
<dbReference type="SFLD" id="SFLDF00027">
    <property type="entry name" value="p-type_atpase"/>
    <property type="match status" value="1"/>
</dbReference>
<dbReference type="Gene3D" id="3.40.50.1000">
    <property type="entry name" value="HAD superfamily/HAD-like"/>
    <property type="match status" value="1"/>
</dbReference>
<evidence type="ECO:0000256" key="7">
    <source>
        <dbReference type="ARBA" id="ARBA00022837"/>
    </source>
</evidence>
<keyword evidence="10" id="KW-1278">Translocase</keyword>
<dbReference type="CDD" id="cd02081">
    <property type="entry name" value="P-type_ATPase_Ca_PMCA-like"/>
    <property type="match status" value="1"/>
</dbReference>
<dbReference type="SFLD" id="SFLDS00003">
    <property type="entry name" value="Haloacid_Dehalogenase"/>
    <property type="match status" value="1"/>
</dbReference>
<evidence type="ECO:0000256" key="8">
    <source>
        <dbReference type="ARBA" id="ARBA00022840"/>
    </source>
</evidence>
<evidence type="ECO:0000313" key="21">
    <source>
        <dbReference type="Proteomes" id="UP000444721"/>
    </source>
</evidence>
<feature type="transmembrane region" description="Helical" evidence="15">
    <location>
        <begin position="1022"/>
        <end position="1046"/>
    </location>
</feature>
<evidence type="ECO:0000256" key="16">
    <source>
        <dbReference type="SAM" id="MobiDB-lite"/>
    </source>
</evidence>
<dbReference type="PANTHER" id="PTHR24093:SF369">
    <property type="entry name" value="CALCIUM-TRANSPORTING ATPASE"/>
    <property type="match status" value="1"/>
</dbReference>
<dbReference type="VEuPathDB" id="AmoebaDB:FDP41_012053"/>
<dbReference type="EMBL" id="VFQX01000012">
    <property type="protein sequence ID" value="KAF0982192.1"/>
    <property type="molecule type" value="Genomic_DNA"/>
</dbReference>
<keyword evidence="11 15" id="KW-1133">Transmembrane helix</keyword>
<dbReference type="OrthoDB" id="116380at2759"/>
<dbReference type="Proteomes" id="UP000444721">
    <property type="component" value="Unassembled WGS sequence"/>
</dbReference>
<proteinExistence type="inferred from homology"/>
<feature type="compositionally biased region" description="Polar residues" evidence="16">
    <location>
        <begin position="20"/>
        <end position="39"/>
    </location>
</feature>
<comment type="caution">
    <text evidence="20">The sequence shown here is derived from an EMBL/GenBank/DDBJ whole genome shotgun (WGS) entry which is preliminary data.</text>
</comment>
<feature type="domain" description="Cation-transporting P-type ATPase C-terminal" evidence="18">
    <location>
        <begin position="851"/>
        <end position="1044"/>
    </location>
</feature>
<keyword evidence="13 15" id="KW-0472">Membrane</keyword>
<feature type="transmembrane region" description="Helical" evidence="15">
    <location>
        <begin position="900"/>
        <end position="921"/>
    </location>
</feature>
<comment type="catalytic activity">
    <reaction evidence="14 15">
        <text>Ca(2+)(in) + ATP + H2O = Ca(2+)(out) + ADP + phosphate + H(+)</text>
        <dbReference type="Rhea" id="RHEA:18105"/>
        <dbReference type="ChEBI" id="CHEBI:15377"/>
        <dbReference type="ChEBI" id="CHEBI:15378"/>
        <dbReference type="ChEBI" id="CHEBI:29108"/>
        <dbReference type="ChEBI" id="CHEBI:30616"/>
        <dbReference type="ChEBI" id="CHEBI:43474"/>
        <dbReference type="ChEBI" id="CHEBI:456216"/>
        <dbReference type="EC" id="7.2.2.10"/>
    </reaction>
</comment>
<dbReference type="RefSeq" id="XP_044566905.1">
    <property type="nucleotide sequence ID" value="XM_044702531.1"/>
</dbReference>
<dbReference type="SUPFAM" id="SSF56784">
    <property type="entry name" value="HAD-like"/>
    <property type="match status" value="1"/>
</dbReference>
<dbReference type="Gene3D" id="3.40.1110.10">
    <property type="entry name" value="Calcium-transporting ATPase, cytoplasmic domain N"/>
    <property type="match status" value="1"/>
</dbReference>
<sequence>MNRQSSTSSGLQGSPSGGLKNSQQLFKKSGSHGSPTHTAGQQEMLYHSVSSKTAAPEVFSLSVEELTEIHQTKNLKAINELGGFAGLAKILRTDLKKGIDWEKEVNFEERSALYGLNIYPEPPARKIWKIFIDSLNDTTLLILLFFSFISMVLGVAFPDTEDERPIGWIEGFAIFLAVAIVSIVVTVNDYSKERKFRSLTRESKKIEVKVIRGGLNHSVLIDTIQVGDVVEIEQGDGIPADGLCIESNQLKTDESVMTGEPDLIKKNTTDSPFLLSGCTVAEGSGKMLVTCVGVQSEWGRTLQSLKEADEEKGSTPLEEKLDKLSVNIGKMGMGFALMTLLVLIFGYWIKKLIHTTEWIPPAAAFKESWQEQNIVEVVKFFVIALTIVVVAVPEGLPLAVTIALAYSVRKMMKDQNLVRHLAACETMGGANNICSDKTGTLTLNQMRVTHAYFGGRYFGDQLSSLLSTLNSSALQILIDGVVANSKANLVRIEDNKTKEYATQGSKTEAALLLLLVKHLNQTIDSYRERRHDLLSEERGCHLQLPFSSKLKRMSTVIPNPDGDTKYRLFTKGASEIVLKLCSRYMKTDGTVEDMSRDKESEMMRYIEEMANQGLRTICLAFRDVNPDREFTSRQDEMDYLENLDPVTLEEDLVCVGIVGIKDPVRPEVPAAIAQCKKSGITVRMITGDNILTAKYIARECGILSKDGIAIEGPEFRKMTHDQIAEILPKLQVMARSSPTDKFNLVRYLKKAGNVVAVTGDGTNDAPALKEADVGLSMGLSGTQVAKEASDIIILDDNFSSIVKSVLWGRSIFENIRKFLTFQLTVNVVALVLTIVSAISSTFVNETGGFKPPLSPVQMLWINLIMDTFAALALATEPPIPELLDRKPYGRKESLITPKMWVFLLGQSLFQLIVLFTLYYGATSFRNGAFSFSRNDDETRTVVFNAFVFCQVFNEYNARKINFEYNIFSGLFKSAWFISISLIIVVLQALIINFGYYDPTLIATGKNDGLHASHFTQTIPLNWYQWMLTVSIGFLSIPYGYLIRFVARMALRVIGKRSTKNRIADEFSESTTPESEL</sequence>
<dbReference type="VEuPathDB" id="AmoebaDB:NF0080380"/>
<dbReference type="SUPFAM" id="SSF81665">
    <property type="entry name" value="Calcium ATPase, transmembrane domain M"/>
    <property type="match status" value="1"/>
</dbReference>
<dbReference type="PROSITE" id="PS00154">
    <property type="entry name" value="ATPASE_E1_E2"/>
    <property type="match status" value="1"/>
</dbReference>
<dbReference type="GO" id="GO:0046872">
    <property type="term" value="F:metal ion binding"/>
    <property type="evidence" value="ECO:0007669"/>
    <property type="project" value="UniProtKB-KW"/>
</dbReference>
<feature type="transmembrane region" description="Helical" evidence="15">
    <location>
        <begin position="818"/>
        <end position="839"/>
    </location>
</feature>
<dbReference type="Gene3D" id="1.20.1110.10">
    <property type="entry name" value="Calcium-transporting ATPase, transmembrane domain"/>
    <property type="match status" value="1"/>
</dbReference>
<evidence type="ECO:0000313" key="20">
    <source>
        <dbReference type="EMBL" id="KAF0982192.1"/>
    </source>
</evidence>
<evidence type="ECO:0000256" key="9">
    <source>
        <dbReference type="ARBA" id="ARBA00022842"/>
    </source>
</evidence>
<keyword evidence="21" id="KW-1185">Reference proteome</keyword>
<evidence type="ECO:0000256" key="2">
    <source>
        <dbReference type="ARBA" id="ARBA00022448"/>
    </source>
</evidence>
<dbReference type="InterPro" id="IPR023298">
    <property type="entry name" value="ATPase_P-typ_TM_dom_sf"/>
</dbReference>
<evidence type="ECO:0000259" key="19">
    <source>
        <dbReference type="Pfam" id="PF00690"/>
    </source>
</evidence>
<feature type="domain" description="Cation-transporting P-type ATPase N-terminal" evidence="19">
    <location>
        <begin position="82"/>
        <end position="150"/>
    </location>
</feature>
<evidence type="ECO:0000256" key="3">
    <source>
        <dbReference type="ARBA" id="ARBA00022568"/>
    </source>
</evidence>
<dbReference type="Gene3D" id="2.70.150.10">
    <property type="entry name" value="Calcium-transporting ATPase, cytoplasmic transduction domain A"/>
    <property type="match status" value="1"/>
</dbReference>
<evidence type="ECO:0000259" key="18">
    <source>
        <dbReference type="Pfam" id="PF00689"/>
    </source>
</evidence>
<gene>
    <name evidence="20" type="ORF">FDP41_012053</name>
</gene>
<organism evidence="20 21">
    <name type="scientific">Naegleria fowleri</name>
    <name type="common">Brain eating amoeba</name>
    <dbReference type="NCBI Taxonomy" id="5763"/>
    <lineage>
        <taxon>Eukaryota</taxon>
        <taxon>Discoba</taxon>
        <taxon>Heterolobosea</taxon>
        <taxon>Tetramitia</taxon>
        <taxon>Eutetramitia</taxon>
        <taxon>Vahlkampfiidae</taxon>
        <taxon>Naegleria</taxon>
    </lineage>
</organism>
<dbReference type="NCBIfam" id="TIGR01494">
    <property type="entry name" value="ATPase_P-type"/>
    <property type="match status" value="2"/>
</dbReference>
<comment type="similarity">
    <text evidence="15">Belongs to the cation transport ATPase (P-type) (TC 3.A.3) family.</text>
</comment>
<keyword evidence="4 15" id="KW-0812">Transmembrane</keyword>
<dbReference type="GO" id="GO:0005388">
    <property type="term" value="F:P-type calcium transporter activity"/>
    <property type="evidence" value="ECO:0007669"/>
    <property type="project" value="UniProtKB-EC"/>
</dbReference>
<dbReference type="GO" id="GO:0005886">
    <property type="term" value="C:plasma membrane"/>
    <property type="evidence" value="ECO:0007669"/>
    <property type="project" value="TreeGrafter"/>
</dbReference>
<feature type="region of interest" description="Disordered" evidence="16">
    <location>
        <begin position="1"/>
        <end position="39"/>
    </location>
</feature>
<dbReference type="InterPro" id="IPR044492">
    <property type="entry name" value="P_typ_ATPase_HD_dom"/>
</dbReference>
<dbReference type="SUPFAM" id="SSF81660">
    <property type="entry name" value="Metal cation-transporting ATPase, ATP-binding domain N"/>
    <property type="match status" value="1"/>
</dbReference>
<dbReference type="GO" id="GO:0005524">
    <property type="term" value="F:ATP binding"/>
    <property type="evidence" value="ECO:0007669"/>
    <property type="project" value="UniProtKB-KW"/>
</dbReference>
<feature type="transmembrane region" description="Helical" evidence="15">
    <location>
        <begin position="168"/>
        <end position="187"/>
    </location>
</feature>
<dbReference type="FunFam" id="2.70.150.10:FF:000029">
    <property type="entry name" value="Calcium-transporting ATPase"/>
    <property type="match status" value="1"/>
</dbReference>
<keyword evidence="12 15" id="KW-0406">Ion transport</keyword>
<keyword evidence="2 15" id="KW-0813">Transport</keyword>
<evidence type="ECO:0000256" key="5">
    <source>
        <dbReference type="ARBA" id="ARBA00022723"/>
    </source>
</evidence>
<evidence type="ECO:0000256" key="12">
    <source>
        <dbReference type="ARBA" id="ARBA00023065"/>
    </source>
</evidence>
<dbReference type="VEuPathDB" id="AmoebaDB:NfTy_023610"/>
<dbReference type="FunFam" id="3.40.50.1000:FF:000018">
    <property type="entry name" value="Calcium-transporting ATPase"/>
    <property type="match status" value="1"/>
</dbReference>
<accession>A0A6A5C5V5</accession>
<dbReference type="Pfam" id="PF00689">
    <property type="entry name" value="Cation_ATPase_C"/>
    <property type="match status" value="1"/>
</dbReference>
<feature type="compositionally biased region" description="Low complexity" evidence="16">
    <location>
        <begin position="1"/>
        <end position="19"/>
    </location>
</feature>
<evidence type="ECO:0000256" key="14">
    <source>
        <dbReference type="ARBA" id="ARBA00048694"/>
    </source>
</evidence>
<dbReference type="InterPro" id="IPR008250">
    <property type="entry name" value="ATPase_P-typ_transduc_dom_A_sf"/>
</dbReference>
<keyword evidence="6 15" id="KW-0547">Nucleotide-binding</keyword>
<comment type="subcellular location">
    <subcellularLocation>
        <location evidence="1">Endomembrane system</location>
        <topology evidence="1">Multi-pass membrane protein</topology>
    </subcellularLocation>
    <subcellularLocation>
        <location evidence="15">Membrane</location>
        <topology evidence="15">Multi-pass membrane protein</topology>
    </subcellularLocation>
</comment>
<reference evidence="20 21" key="1">
    <citation type="journal article" date="2019" name="Sci. Rep.">
        <title>Nanopore sequencing improves the draft genome of the human pathogenic amoeba Naegleria fowleri.</title>
        <authorList>
            <person name="Liechti N."/>
            <person name="Schurch N."/>
            <person name="Bruggmann R."/>
            <person name="Wittwer M."/>
        </authorList>
    </citation>
    <scope>NUCLEOTIDE SEQUENCE [LARGE SCALE GENOMIC DNA]</scope>
    <source>
        <strain evidence="20 21">ATCC 30894</strain>
    </source>
</reference>
<dbReference type="InterPro" id="IPR006068">
    <property type="entry name" value="ATPase_P-typ_cation-transptr_C"/>
</dbReference>
<dbReference type="InterPro" id="IPR023299">
    <property type="entry name" value="ATPase_P-typ_cyto_dom_N"/>
</dbReference>
<dbReference type="InterPro" id="IPR004014">
    <property type="entry name" value="ATPase_P-typ_cation-transptr_N"/>
</dbReference>
<dbReference type="PRINTS" id="PR00121">
    <property type="entry name" value="NAKATPASE"/>
</dbReference>
<evidence type="ECO:0000256" key="15">
    <source>
        <dbReference type="RuleBase" id="RU361146"/>
    </source>
</evidence>
<protein>
    <recommendedName>
        <fullName evidence="15">Calcium-transporting ATPase</fullName>
        <ecNumber evidence="15">7.2.2.10</ecNumber>
    </recommendedName>
</protein>
<evidence type="ECO:0000256" key="11">
    <source>
        <dbReference type="ARBA" id="ARBA00022989"/>
    </source>
</evidence>
<feature type="transmembrane region" description="Helical" evidence="15">
    <location>
        <begin position="969"/>
        <end position="990"/>
    </location>
</feature>
<evidence type="ECO:0000256" key="1">
    <source>
        <dbReference type="ARBA" id="ARBA00004127"/>
    </source>
</evidence>
<dbReference type="NCBIfam" id="TIGR01517">
    <property type="entry name" value="ATPase-IIB_Ca"/>
    <property type="match status" value="1"/>
</dbReference>
<keyword evidence="5" id="KW-0479">Metal-binding</keyword>
<evidence type="ECO:0000256" key="13">
    <source>
        <dbReference type="ARBA" id="ARBA00023136"/>
    </source>
</evidence>
<keyword evidence="9" id="KW-0460">Magnesium</keyword>
<feature type="domain" description="P-type ATPase A" evidence="17">
    <location>
        <begin position="204"/>
        <end position="305"/>
    </location>
</feature>
<dbReference type="SUPFAM" id="SSF81653">
    <property type="entry name" value="Calcium ATPase, transduction domain A"/>
    <property type="match status" value="1"/>
</dbReference>
<dbReference type="GO" id="GO:0016887">
    <property type="term" value="F:ATP hydrolysis activity"/>
    <property type="evidence" value="ECO:0007669"/>
    <property type="project" value="InterPro"/>
</dbReference>
<dbReference type="GeneID" id="68119268"/>
<keyword evidence="8 15" id="KW-0067">ATP-binding</keyword>
<keyword evidence="3 15" id="KW-0109">Calcium transport</keyword>
<dbReference type="InterPro" id="IPR006408">
    <property type="entry name" value="P-type_ATPase_IIB"/>
</dbReference>
<dbReference type="FunFam" id="1.20.1110.10:FF:000039">
    <property type="entry name" value="Calcium-transporting ATPase"/>
    <property type="match status" value="1"/>
</dbReference>
<dbReference type="Pfam" id="PF13246">
    <property type="entry name" value="Cation_ATPase"/>
    <property type="match status" value="1"/>
</dbReference>
<dbReference type="InterPro" id="IPR059000">
    <property type="entry name" value="ATPase_P-type_domA"/>
</dbReference>
<dbReference type="InterPro" id="IPR018303">
    <property type="entry name" value="ATPase_P-typ_P_site"/>
</dbReference>
<dbReference type="OMA" id="MINVHDI"/>
<dbReference type="SFLD" id="SFLDG00002">
    <property type="entry name" value="C1.7:_P-type_atpase_like"/>
    <property type="match status" value="1"/>
</dbReference>
<dbReference type="PANTHER" id="PTHR24093">
    <property type="entry name" value="CATION TRANSPORTING ATPASE"/>
    <property type="match status" value="1"/>
</dbReference>
<dbReference type="Pfam" id="PF00690">
    <property type="entry name" value="Cation_ATPase_N"/>
    <property type="match status" value="1"/>
</dbReference>
<feature type="transmembrane region" description="Helical" evidence="15">
    <location>
        <begin position="135"/>
        <end position="156"/>
    </location>
</feature>
<dbReference type="PRINTS" id="PR00119">
    <property type="entry name" value="CATATPASE"/>
</dbReference>
<feature type="transmembrane region" description="Helical" evidence="15">
    <location>
        <begin position="331"/>
        <end position="349"/>
    </location>
</feature>
<evidence type="ECO:0000256" key="10">
    <source>
        <dbReference type="ARBA" id="ARBA00022967"/>
    </source>
</evidence>